<dbReference type="CDD" id="cd01647">
    <property type="entry name" value="RT_LTR"/>
    <property type="match status" value="1"/>
</dbReference>
<feature type="region of interest" description="Disordered" evidence="14">
    <location>
        <begin position="951"/>
        <end position="1002"/>
    </location>
</feature>
<feature type="compositionally biased region" description="Low complexity" evidence="14">
    <location>
        <begin position="1028"/>
        <end position="1048"/>
    </location>
</feature>
<keyword evidence="12 15" id="KW-0472">Membrane</keyword>
<evidence type="ECO:0000256" key="13">
    <source>
        <dbReference type="PROSITE-ProRule" id="PRU00047"/>
    </source>
</evidence>
<reference evidence="17" key="1">
    <citation type="submission" date="2023-07" db="EMBL/GenBank/DDBJ databases">
        <title>A chromosome-level genome assembly of Lolium multiflorum.</title>
        <authorList>
            <person name="Chen Y."/>
            <person name="Copetti D."/>
            <person name="Kolliker R."/>
            <person name="Studer B."/>
        </authorList>
    </citation>
    <scope>NUCLEOTIDE SEQUENCE</scope>
    <source>
        <strain evidence="17">02402/16</strain>
        <tissue evidence="17">Leaf</tissue>
    </source>
</reference>
<dbReference type="Gene3D" id="3.10.10.10">
    <property type="entry name" value="HIV Type 1 Reverse Transcriptase, subunit A, domain 1"/>
    <property type="match status" value="1"/>
</dbReference>
<sequence length="2225" mass="252154">MATSPGDTLIDGGHLVAKLAAAALIAPALIWSSSLLPGTSNLYRRLLFGGRRRHALPLPISHDAVESLRIAGEMPKSLAILEDVVQHTLSNLHTIHKSLQYWESRTLATDSQQMYFMMFQRGPEAFVQATCQALTSLRSNGSPSQYLLHSASDMFATKVTALKRMQRCLAVFLSKVYSEVETRRDSLTESSDQSLCTLIAALDFVFRELEDSFGNAGDGQIVATHDGNVPMHLFKSLPEVHVGSSDAVTESAISLIYENLQGLDSFVSSEISSHRKPRNITIYWLPYTFGAIGLSACSLWLLRHSSLMGSSDMDNWIHDAKESVARFWDVNVAKPTISIRDLLLGVFKRADKCGVRKLEAQSTAESLRRMLLAFSEQTLNEEQPQDASEQALMDTVMKRYEEELKHPVQNMFSGELARTMLIEIQKHRLDLQQSLVELDHIVKANRINLAMLAALPTFGLSLLLLIPVRALAVHVQGAGRKGRIARRQRRLLLIQAEQKLMEFMRCKDNEMDEEACFNFGLAVYALDRLYNAVEFHARETGEWFRVREDIFQLAMPSTGMQHMASPINFNQFLEKEKLKSNGSNFTDWFRHVRIFLNGGSLQYVLDAPLGDPPAETETDEVKNVYATRKTRYSQVRCHLVQSGSRSRFEHHDPHELVNELKTIFETHAAVECYEASKYFFSCMMEEGSSVSEHMLAMTGHAKKLSDLGIVIPNRLGINRVLQSLPPSYKNFVMNYNMQNMNKELPELFAMLKSAEIEIKKEHQLLMVNKTTIFKKQGKSKGKNKKSGKKAATPPVKSKTGPKPDAECYYCKEKGHWKRNCSKYLADLKSGLVKKKKEEERERMSQIPYASAVGSIMCAMLCTRPDIAHAVSLTSRYQSDPGMEHWTAVKNILKYLKRTKDMFLCYGGSSTGARILLKSTVERNISEDQLWKGISRKFLFFQITEGAEKKRGPLWADHRRRGPAPAAPPYAGGTHDPFASFSSRTPSSRKPKPRGILTKGYSRLCGAENTREKRALRAGIREIPSQGKSTPSPSSSSGTSSPSSSSSSPPSTPPSPPLHLVIAVAIRLRMLARGIITSIESFIETACQHLLLLVGFDTLIYRKYYDTPPILVGHQDYFLAPLPGSEALLVSGIGISMNEVRKKLFTISLSGKAAHWYKLLKNGDSIDWEDIVPLFYSKFYPPNKTLLDTSCSGSFTRNKEEFKRDLLDRIQENTEGWENDKDRESGIIYDYKCIEAFMDTDKFRNMSSTYGLDSQVVANLYRAFASHYELPKKNFDKYHEPYKDKIDSSVNKCVVVETVDNVIPEAYIEKTPFPAKMKEYSVISSAVNKSEKKPKEPEEQIKIEPVAIVKDLVTENVEDGHIIFCEDASNIVSHPNKSKQVSVPMLSVRIGDHCYYGLCDIGASVSAIPYELYTEIMHEIGSCELEDIDVVIHLANRETISPIGIVRDVEVLCGKIKYPADFLVLGSAANCKKEKILTRFAGEPYEFNFSKFTKTPYKADLPSNDFKMECASIVLVPNNPLQQHLENSESEAFRKERDELEEIFRRQPILKHDLPVEDLGTTPPPKEDPVFDLKPLPDNLKYAHIDDKKIYPVIISSKLSEIEEERLLEILKKHRGAIGYTLDDLKGISPSICQHAINMEEDAKPVVEHQRRLIPKMKEVVRNEVLKLLEAGIIYPIADSRWVSPVHCVPKKGGMTVVPNDNDELIPQRIVVGYRMCIDFRKVNKVTKKDHYPLPFIDQMLERLSKNTHFCFLDGYSGFSQIAVKAKDQEKTMFTCPYGTYAYRRMPFGLCNAPATFQRCMSAIFHGFCESIVERCEETNLVLNWEKCHFMVNEGIVLGHKISEKGIEVDRAKVEAIEKMPYPRDVKGIRSVLGHAGFYRRFIKDFSKISKPLTNLLKKDVPFVFDDDCKEAFETLKKALTTAPVVEPPDWNLPFEIMCDASDFVVGAVLGQRVDKKLNVIHYASKTLDAAQRNYATTEKELLAVVFACDKFRPYIVDSKVTIHTDHAAIRYLMTKKDAKPRLIRWVLLLQEFDLHIIDRKGADNPVADNLSRLENIAYDPVPVNDSFPNEQLAVIKICFGSRSIMSSTGTQKDSFFEDVVNPYMNELKMHPKEMEKLEQEVFNYKKMAEREVDIFHKIVSELIDGHKKETAKVWDDIFSLHDTTNKLQAQLYDVHNQNREYENRFKRISHAASFRFPETKMSFVDGGPLPWKSDDDKYSPSSPKE</sequence>
<dbReference type="Pfam" id="PF08637">
    <property type="entry name" value="NCA2"/>
    <property type="match status" value="1"/>
</dbReference>
<dbReference type="Pfam" id="PF14223">
    <property type="entry name" value="Retrotran_gag_2"/>
    <property type="match status" value="1"/>
</dbReference>
<evidence type="ECO:0000313" key="18">
    <source>
        <dbReference type="Proteomes" id="UP001231189"/>
    </source>
</evidence>
<feature type="compositionally biased region" description="Basic residues" evidence="14">
    <location>
        <begin position="775"/>
        <end position="788"/>
    </location>
</feature>
<keyword evidence="7" id="KW-0255">Endonuclease</keyword>
<evidence type="ECO:0000256" key="11">
    <source>
        <dbReference type="ARBA" id="ARBA00023128"/>
    </source>
</evidence>
<evidence type="ECO:0000256" key="9">
    <source>
        <dbReference type="ARBA" id="ARBA00022918"/>
    </source>
</evidence>
<dbReference type="InterPro" id="IPR036875">
    <property type="entry name" value="Znf_CCHC_sf"/>
</dbReference>
<dbReference type="Gene3D" id="2.40.70.10">
    <property type="entry name" value="Acid Proteases"/>
    <property type="match status" value="1"/>
</dbReference>
<dbReference type="Pfam" id="PF17917">
    <property type="entry name" value="RT_RNaseH"/>
    <property type="match status" value="1"/>
</dbReference>
<dbReference type="InterPro" id="IPR021109">
    <property type="entry name" value="Peptidase_aspartic_dom_sf"/>
</dbReference>
<proteinExistence type="predicted"/>
<dbReference type="CDD" id="cd09274">
    <property type="entry name" value="RNase_HI_RT_Ty3"/>
    <property type="match status" value="1"/>
</dbReference>
<feature type="region of interest" description="Disordered" evidence="14">
    <location>
        <begin position="775"/>
        <end position="802"/>
    </location>
</feature>
<dbReference type="Gene3D" id="4.10.60.10">
    <property type="entry name" value="Zinc finger, CCHC-type"/>
    <property type="match status" value="1"/>
</dbReference>
<keyword evidence="11" id="KW-0496">Mitochondrion</keyword>
<dbReference type="FunFam" id="3.30.70.270:FF:000026">
    <property type="entry name" value="Transposon Ty3-G Gag-Pol polyprotein"/>
    <property type="match status" value="1"/>
</dbReference>
<organism evidence="17 18">
    <name type="scientific">Lolium multiflorum</name>
    <name type="common">Italian ryegrass</name>
    <name type="synonym">Lolium perenne subsp. multiflorum</name>
    <dbReference type="NCBI Taxonomy" id="4521"/>
    <lineage>
        <taxon>Eukaryota</taxon>
        <taxon>Viridiplantae</taxon>
        <taxon>Streptophyta</taxon>
        <taxon>Embryophyta</taxon>
        <taxon>Tracheophyta</taxon>
        <taxon>Spermatophyta</taxon>
        <taxon>Magnoliopsida</taxon>
        <taxon>Liliopsida</taxon>
        <taxon>Poales</taxon>
        <taxon>Poaceae</taxon>
        <taxon>BOP clade</taxon>
        <taxon>Pooideae</taxon>
        <taxon>Poodae</taxon>
        <taxon>Poeae</taxon>
        <taxon>Poeae Chloroplast Group 2 (Poeae type)</taxon>
        <taxon>Loliodinae</taxon>
        <taxon>Loliinae</taxon>
        <taxon>Lolium</taxon>
    </lineage>
</organism>
<evidence type="ECO:0000256" key="6">
    <source>
        <dbReference type="ARBA" id="ARBA00022722"/>
    </source>
</evidence>
<evidence type="ECO:0000256" key="2">
    <source>
        <dbReference type="ARBA" id="ARBA00012493"/>
    </source>
</evidence>
<keyword evidence="8" id="KW-0378">Hydrolase</keyword>
<keyword evidence="13" id="KW-0863">Zinc-finger</keyword>
<evidence type="ECO:0000256" key="7">
    <source>
        <dbReference type="ARBA" id="ARBA00022759"/>
    </source>
</evidence>
<keyword evidence="13" id="KW-0479">Metal-binding</keyword>
<dbReference type="InterPro" id="IPR013946">
    <property type="entry name" value="NCA2-like"/>
</dbReference>
<evidence type="ECO:0000313" key="17">
    <source>
        <dbReference type="EMBL" id="KAK1649994.1"/>
    </source>
</evidence>
<feature type="domain" description="CCHC-type" evidence="16">
    <location>
        <begin position="807"/>
        <end position="822"/>
    </location>
</feature>
<dbReference type="GO" id="GO:0008270">
    <property type="term" value="F:zinc ion binding"/>
    <property type="evidence" value="ECO:0007669"/>
    <property type="project" value="UniProtKB-KW"/>
</dbReference>
<protein>
    <recommendedName>
        <fullName evidence="2">RNA-directed DNA polymerase</fullName>
        <ecNumber evidence="2">2.7.7.49</ecNumber>
    </recommendedName>
</protein>
<evidence type="ECO:0000256" key="14">
    <source>
        <dbReference type="SAM" id="MobiDB-lite"/>
    </source>
</evidence>
<keyword evidence="18" id="KW-1185">Reference proteome</keyword>
<feature type="region of interest" description="Disordered" evidence="14">
    <location>
        <begin position="1017"/>
        <end position="1054"/>
    </location>
</feature>
<comment type="caution">
    <text evidence="17">The sequence shown here is derived from an EMBL/GenBank/DDBJ whole genome shotgun (WGS) entry which is preliminary data.</text>
</comment>
<dbReference type="EMBL" id="JAUUTY010000004">
    <property type="protein sequence ID" value="KAK1649994.1"/>
    <property type="molecule type" value="Genomic_DNA"/>
</dbReference>
<evidence type="ECO:0000256" key="10">
    <source>
        <dbReference type="ARBA" id="ARBA00022989"/>
    </source>
</evidence>
<name>A0AAD8SDH7_LOLMU</name>
<dbReference type="InterPro" id="IPR043502">
    <property type="entry name" value="DNA/RNA_pol_sf"/>
</dbReference>
<dbReference type="CDD" id="cd00303">
    <property type="entry name" value="retropepsin_like"/>
    <property type="match status" value="1"/>
</dbReference>
<dbReference type="GO" id="GO:0004519">
    <property type="term" value="F:endonuclease activity"/>
    <property type="evidence" value="ECO:0007669"/>
    <property type="project" value="UniProtKB-KW"/>
</dbReference>
<dbReference type="SMART" id="SM00343">
    <property type="entry name" value="ZnF_C2HC"/>
    <property type="match status" value="1"/>
</dbReference>
<evidence type="ECO:0000259" key="16">
    <source>
        <dbReference type="PROSITE" id="PS50158"/>
    </source>
</evidence>
<evidence type="ECO:0000256" key="3">
    <source>
        <dbReference type="ARBA" id="ARBA00022679"/>
    </source>
</evidence>
<dbReference type="GO" id="GO:0003676">
    <property type="term" value="F:nucleic acid binding"/>
    <property type="evidence" value="ECO:0007669"/>
    <property type="project" value="InterPro"/>
</dbReference>
<evidence type="ECO:0000256" key="1">
    <source>
        <dbReference type="ARBA" id="ARBA00004225"/>
    </source>
</evidence>
<dbReference type="InterPro" id="IPR000477">
    <property type="entry name" value="RT_dom"/>
</dbReference>
<keyword evidence="4 15" id="KW-0812">Transmembrane</keyword>
<keyword evidence="3" id="KW-0808">Transferase</keyword>
<dbReference type="Pfam" id="PF00078">
    <property type="entry name" value="RVT_1"/>
    <property type="match status" value="1"/>
</dbReference>
<dbReference type="SUPFAM" id="SSF57756">
    <property type="entry name" value="Retrovirus zinc finger-like domains"/>
    <property type="match status" value="1"/>
</dbReference>
<dbReference type="Proteomes" id="UP001231189">
    <property type="component" value="Unassembled WGS sequence"/>
</dbReference>
<dbReference type="FunFam" id="3.10.20.370:FF:000001">
    <property type="entry name" value="Retrovirus-related Pol polyprotein from transposon 17.6-like protein"/>
    <property type="match status" value="1"/>
</dbReference>
<dbReference type="PANTHER" id="PTHR28234:SF1">
    <property type="entry name" value="NUCLEAR CONTROL OF ATPASE PROTEIN 2"/>
    <property type="match status" value="1"/>
</dbReference>
<evidence type="ECO:0000256" key="8">
    <source>
        <dbReference type="ARBA" id="ARBA00022801"/>
    </source>
</evidence>
<evidence type="ECO:0000256" key="5">
    <source>
        <dbReference type="ARBA" id="ARBA00022695"/>
    </source>
</evidence>
<dbReference type="InterPro" id="IPR043128">
    <property type="entry name" value="Rev_trsase/Diguanyl_cyclase"/>
</dbReference>
<dbReference type="InterPro" id="IPR041373">
    <property type="entry name" value="RT_RNaseH"/>
</dbReference>
<comment type="subcellular location">
    <subcellularLocation>
        <location evidence="1">Mitochondrion membrane</location>
        <topology evidence="1">Multi-pass membrane protein</topology>
    </subcellularLocation>
</comment>
<accession>A0AAD8SDH7</accession>
<evidence type="ECO:0000256" key="4">
    <source>
        <dbReference type="ARBA" id="ARBA00022692"/>
    </source>
</evidence>
<feature type="transmembrane region" description="Helical" evidence="15">
    <location>
        <begin position="282"/>
        <end position="302"/>
    </location>
</feature>
<keyword evidence="10 15" id="KW-1133">Transmembrane helix</keyword>
<dbReference type="GO" id="GO:0016787">
    <property type="term" value="F:hydrolase activity"/>
    <property type="evidence" value="ECO:0007669"/>
    <property type="project" value="UniProtKB-KW"/>
</dbReference>
<dbReference type="GO" id="GO:0005741">
    <property type="term" value="C:mitochondrial outer membrane"/>
    <property type="evidence" value="ECO:0007669"/>
    <property type="project" value="TreeGrafter"/>
</dbReference>
<dbReference type="SUPFAM" id="SSF56672">
    <property type="entry name" value="DNA/RNA polymerases"/>
    <property type="match status" value="1"/>
</dbReference>
<dbReference type="PANTHER" id="PTHR28234">
    <property type="entry name" value="NUCLEAR CONTROL OF ATPASE PROTEIN 2"/>
    <property type="match status" value="1"/>
</dbReference>
<dbReference type="PROSITE" id="PS50158">
    <property type="entry name" value="ZF_CCHC"/>
    <property type="match status" value="1"/>
</dbReference>
<dbReference type="Gene3D" id="3.30.70.270">
    <property type="match status" value="3"/>
</dbReference>
<evidence type="ECO:0000256" key="12">
    <source>
        <dbReference type="ARBA" id="ARBA00023136"/>
    </source>
</evidence>
<keyword evidence="13" id="KW-0862">Zinc</keyword>
<keyword evidence="9" id="KW-0695">RNA-directed DNA polymerase</keyword>
<evidence type="ECO:0000256" key="15">
    <source>
        <dbReference type="SAM" id="Phobius"/>
    </source>
</evidence>
<keyword evidence="6" id="KW-0540">Nuclease</keyword>
<dbReference type="InterPro" id="IPR001878">
    <property type="entry name" value="Znf_CCHC"/>
</dbReference>
<dbReference type="GO" id="GO:0003964">
    <property type="term" value="F:RNA-directed DNA polymerase activity"/>
    <property type="evidence" value="ECO:0007669"/>
    <property type="project" value="UniProtKB-KW"/>
</dbReference>
<dbReference type="EC" id="2.7.7.49" evidence="2"/>
<gene>
    <name evidence="17" type="ORF">QYE76_067799</name>
</gene>
<keyword evidence="5" id="KW-0548">Nucleotidyltransferase</keyword>